<reference evidence="2 3" key="2">
    <citation type="journal article" date="2014" name="Int. J. Syst. Evol. Microbiol.">
        <title>Methanobacterium paludis sp. nov. and a novel strain of Methanobacterium lacus isolated from northern peatlands.</title>
        <authorList>
            <person name="Cadillo-Quiroz H."/>
            <person name="Brauer S.L."/>
            <person name="Goodson N."/>
            <person name="Yavitt J.B."/>
            <person name="Zinder S.H."/>
        </authorList>
    </citation>
    <scope>NUCLEOTIDE SEQUENCE [LARGE SCALE GENOMIC DNA]</scope>
    <source>
        <strain evidence="2 3">AL-21</strain>
    </source>
</reference>
<dbReference type="InterPro" id="IPR001279">
    <property type="entry name" value="Metallo-B-lactamas"/>
</dbReference>
<dbReference type="AlphaFoldDB" id="F0TBW8"/>
<dbReference type="PANTHER" id="PTHR13754">
    <property type="entry name" value="METALLO-BETA-LACTAMASE SUPERFAMILY PROTEIN"/>
    <property type="match status" value="1"/>
</dbReference>
<organism evidence="2 3">
    <name type="scientific">Methanobacterium lacus (strain AL-21)</name>
    <dbReference type="NCBI Taxonomy" id="877455"/>
    <lineage>
        <taxon>Archaea</taxon>
        <taxon>Methanobacteriati</taxon>
        <taxon>Methanobacteriota</taxon>
        <taxon>Methanomada group</taxon>
        <taxon>Methanobacteria</taxon>
        <taxon>Methanobacteriales</taxon>
        <taxon>Methanobacteriaceae</taxon>
        <taxon>Methanobacterium</taxon>
    </lineage>
</organism>
<dbReference type="SMART" id="SM00849">
    <property type="entry name" value="Lactamase_B"/>
    <property type="match status" value="1"/>
</dbReference>
<dbReference type="InterPro" id="IPR036866">
    <property type="entry name" value="RibonucZ/Hydroxyglut_hydro"/>
</dbReference>
<dbReference type="OrthoDB" id="7773at2157"/>
<dbReference type="HOGENOM" id="CLU_036012_0_0_2"/>
<gene>
    <name evidence="2" type="ordered locus">Metbo_2091</name>
</gene>
<dbReference type="Pfam" id="PF00753">
    <property type="entry name" value="Lactamase_B"/>
    <property type="match status" value="1"/>
</dbReference>
<reference evidence="3" key="1">
    <citation type="submission" date="2011-02" db="EMBL/GenBank/DDBJ databases">
        <title>Complete sequence of Methanobacterium sp. AL-21.</title>
        <authorList>
            <consortium name="US DOE Joint Genome Institute"/>
            <person name="Lucas S."/>
            <person name="Copeland A."/>
            <person name="Lapidus A."/>
            <person name="Cheng J.-F."/>
            <person name="Goodwin L."/>
            <person name="Pitluck S."/>
            <person name="Chertkov O."/>
            <person name="Detter J.C."/>
            <person name="Han C."/>
            <person name="Tapia R."/>
            <person name="Land M."/>
            <person name="Hauser L."/>
            <person name="Kyrpides N."/>
            <person name="Ivanova N."/>
            <person name="Mikhailova N."/>
            <person name="Pagani I."/>
            <person name="Cadillo-Quiroz H."/>
            <person name="Imachi H."/>
            <person name="Zinder S."/>
            <person name="Liu W."/>
            <person name="Woyke T."/>
        </authorList>
    </citation>
    <scope>NUCLEOTIDE SEQUENCE [LARGE SCALE GENOMIC DNA]</scope>
    <source>
        <strain evidence="3">AL-21</strain>
    </source>
</reference>
<sequence>MRLSCVVENTATFSSEFWAEHGFSVLIEHEDSKILCDAGKSPEVLERNMGLINGFNDLETVVLSHGHSDHTGGLPAIFRNCSADIYMHKTGLKPKYLSKDGERKFIGIPEEYHSEYGNFSLKHSISSVKFVEKPVEIAPDIYIFTDIPMLNDFEQLSSSLLCLEDGNFVQDTFKEEVVVVVRTDNGLVIVSGCAHRGIINSINAVSDYFHENIYGVVGGTHLVAADVNRRLRTVQEFENIYATKLVLGHCNGFEAQCLFKNKFKEVFQPLECGKMMMF</sequence>
<dbReference type="Gene3D" id="3.60.15.10">
    <property type="entry name" value="Ribonuclease Z/Hydroxyacylglutathione hydrolase-like"/>
    <property type="match status" value="1"/>
</dbReference>
<dbReference type="GO" id="GO:0016740">
    <property type="term" value="F:transferase activity"/>
    <property type="evidence" value="ECO:0007669"/>
    <property type="project" value="TreeGrafter"/>
</dbReference>
<dbReference type="STRING" id="877455.Metbo_2091"/>
<dbReference type="InterPro" id="IPR052926">
    <property type="entry name" value="Metallo-beta-lactamase_dom"/>
</dbReference>
<evidence type="ECO:0000259" key="1">
    <source>
        <dbReference type="SMART" id="SM00849"/>
    </source>
</evidence>
<dbReference type="GeneID" id="10278554"/>
<dbReference type="PANTHER" id="PTHR13754:SF13">
    <property type="entry name" value="METALLO-BETA-LACTAMASE SUPERFAMILY PROTEIN (AFU_ORTHOLOGUE AFUA_3G07630)"/>
    <property type="match status" value="1"/>
</dbReference>
<evidence type="ECO:0000313" key="3">
    <source>
        <dbReference type="Proteomes" id="UP000007490"/>
    </source>
</evidence>
<dbReference type="Proteomes" id="UP000007490">
    <property type="component" value="Chromosome"/>
</dbReference>
<accession>F0TBW8</accession>
<dbReference type="SUPFAM" id="SSF56281">
    <property type="entry name" value="Metallo-hydrolase/oxidoreductase"/>
    <property type="match status" value="1"/>
</dbReference>
<dbReference type="CDD" id="cd07713">
    <property type="entry name" value="DHPS-like_MBL-fold"/>
    <property type="match status" value="1"/>
</dbReference>
<keyword evidence="3" id="KW-1185">Reference proteome</keyword>
<evidence type="ECO:0000313" key="2">
    <source>
        <dbReference type="EMBL" id="ADZ10310.1"/>
    </source>
</evidence>
<dbReference type="eggNOG" id="arCOG00503">
    <property type="taxonomic scope" value="Archaea"/>
</dbReference>
<proteinExistence type="predicted"/>
<dbReference type="EMBL" id="CP002551">
    <property type="protein sequence ID" value="ADZ10310.1"/>
    <property type="molecule type" value="Genomic_DNA"/>
</dbReference>
<feature type="domain" description="Metallo-beta-lactamase" evidence="1">
    <location>
        <begin position="21"/>
        <end position="249"/>
    </location>
</feature>
<name>F0TBW8_METLA</name>
<dbReference type="InterPro" id="IPR041712">
    <property type="entry name" value="DHPS-like_MBL-fold"/>
</dbReference>
<dbReference type="KEGG" id="mel:Metbo_2091"/>
<protein>
    <submittedName>
        <fullName evidence="2">Beta-lactamase domain protein</fullName>
    </submittedName>
</protein>
<dbReference type="RefSeq" id="WP_013645661.1">
    <property type="nucleotide sequence ID" value="NC_015216.1"/>
</dbReference>